<dbReference type="GO" id="GO:0016740">
    <property type="term" value="F:transferase activity"/>
    <property type="evidence" value="ECO:0007669"/>
    <property type="project" value="UniProtKB-KW"/>
</dbReference>
<dbReference type="OrthoDB" id="9800872at2"/>
<evidence type="ECO:0000313" key="5">
    <source>
        <dbReference type="Proteomes" id="UP000215545"/>
    </source>
</evidence>
<dbReference type="PROSITE" id="PS50206">
    <property type="entry name" value="RHODANESE_3"/>
    <property type="match status" value="1"/>
</dbReference>
<reference evidence="2" key="3">
    <citation type="submission" date="2017-03" db="EMBL/GenBank/DDBJ databases">
        <authorList>
            <person name="Dastager S.G."/>
            <person name="Neurgaonkar P.S."/>
            <person name="Dharne M.S."/>
        </authorList>
    </citation>
    <scope>NUCLEOTIDE SEQUENCE</scope>
    <source>
        <strain evidence="2">DSM 25145</strain>
    </source>
</reference>
<accession>A0A1N7CAA7</accession>
<dbReference type="SMART" id="SM00450">
    <property type="entry name" value="RHOD"/>
    <property type="match status" value="1"/>
</dbReference>
<name>A0A1N7CAA7_9BACI</name>
<dbReference type="PANTHER" id="PTHR43031">
    <property type="entry name" value="FAD-DEPENDENT OXIDOREDUCTASE"/>
    <property type="match status" value="1"/>
</dbReference>
<dbReference type="EMBL" id="FTLX01000012">
    <property type="protein sequence ID" value="SIR60433.1"/>
    <property type="molecule type" value="Genomic_DNA"/>
</dbReference>
<keyword evidence="3" id="KW-0808">Transferase</keyword>
<dbReference type="PANTHER" id="PTHR43031:SF17">
    <property type="entry name" value="SULFURTRANSFERASE YTWF-RELATED"/>
    <property type="match status" value="1"/>
</dbReference>
<dbReference type="EMBL" id="MWSK01000012">
    <property type="protein sequence ID" value="OXS73950.1"/>
    <property type="molecule type" value="Genomic_DNA"/>
</dbReference>
<dbReference type="STRING" id="1017273.SAMN05443094_11241"/>
<dbReference type="Pfam" id="PF00581">
    <property type="entry name" value="Rhodanese"/>
    <property type="match status" value="1"/>
</dbReference>
<dbReference type="Proteomes" id="UP000215545">
    <property type="component" value="Unassembled WGS sequence"/>
</dbReference>
<dbReference type="Proteomes" id="UP000186385">
    <property type="component" value="Unassembled WGS sequence"/>
</dbReference>
<protein>
    <submittedName>
        <fullName evidence="2">Rhodanese-like domain-containing protein</fullName>
    </submittedName>
    <submittedName>
        <fullName evidence="3">Rhodanese-related sulfurtransferase</fullName>
    </submittedName>
</protein>
<dbReference type="CDD" id="cd00158">
    <property type="entry name" value="RHOD"/>
    <property type="match status" value="1"/>
</dbReference>
<proteinExistence type="predicted"/>
<sequence length="102" mass="11325">MIPTITGEEVHEKLQKGEQLSLIDVREEEEVAEGMIPVADHIVMGTIPDSLDRLNKDTDYIIVCRSGARSENVSRFLIENGYKATNMTGGMMNYPGETAPKQ</sequence>
<dbReference type="InterPro" id="IPR036873">
    <property type="entry name" value="Rhodanese-like_dom_sf"/>
</dbReference>
<organism evidence="3 4">
    <name type="scientific">Domibacillus enclensis</name>
    <dbReference type="NCBI Taxonomy" id="1017273"/>
    <lineage>
        <taxon>Bacteria</taxon>
        <taxon>Bacillati</taxon>
        <taxon>Bacillota</taxon>
        <taxon>Bacilli</taxon>
        <taxon>Bacillales</taxon>
        <taxon>Bacillaceae</taxon>
        <taxon>Domibacillus</taxon>
    </lineage>
</organism>
<feature type="domain" description="Rhodanese" evidence="1">
    <location>
        <begin position="16"/>
        <end position="100"/>
    </location>
</feature>
<dbReference type="RefSeq" id="WP_045851686.1">
    <property type="nucleotide sequence ID" value="NZ_FTLX01000012.1"/>
</dbReference>
<dbReference type="SUPFAM" id="SSF52821">
    <property type="entry name" value="Rhodanese/Cell cycle control phosphatase"/>
    <property type="match status" value="1"/>
</dbReference>
<dbReference type="InterPro" id="IPR050229">
    <property type="entry name" value="GlpE_sulfurtransferase"/>
</dbReference>
<evidence type="ECO:0000313" key="2">
    <source>
        <dbReference type="EMBL" id="OXS73950.1"/>
    </source>
</evidence>
<evidence type="ECO:0000313" key="4">
    <source>
        <dbReference type="Proteomes" id="UP000186385"/>
    </source>
</evidence>
<gene>
    <name evidence="2" type="ORF">B1B05_17580</name>
    <name evidence="3" type="ORF">SAMN05443094_11241</name>
</gene>
<evidence type="ECO:0000313" key="3">
    <source>
        <dbReference type="EMBL" id="SIR60433.1"/>
    </source>
</evidence>
<dbReference type="InterPro" id="IPR001763">
    <property type="entry name" value="Rhodanese-like_dom"/>
</dbReference>
<reference evidence="3 4" key="1">
    <citation type="submission" date="2017-01" db="EMBL/GenBank/DDBJ databases">
        <authorList>
            <person name="Mah S.A."/>
            <person name="Swanson W.J."/>
            <person name="Moy G.W."/>
            <person name="Vacquier V.D."/>
        </authorList>
    </citation>
    <scope>NUCLEOTIDE SEQUENCE [LARGE SCALE GENOMIC DNA]</scope>
    <source>
        <strain evidence="3 4">NIO-1016</strain>
    </source>
</reference>
<dbReference type="AlphaFoldDB" id="A0A1N7CAA7"/>
<evidence type="ECO:0000259" key="1">
    <source>
        <dbReference type="PROSITE" id="PS50206"/>
    </source>
</evidence>
<reference evidence="5" key="2">
    <citation type="submission" date="2017-03" db="EMBL/GenBank/DDBJ databases">
        <title>Bacillus sp. V-88(T) DSM27956, whole genome shotgun sequencing project.</title>
        <authorList>
            <person name="Dastager S.G."/>
            <person name="Neurgaonkar P.S."/>
            <person name="Dharne M.S."/>
        </authorList>
    </citation>
    <scope>NUCLEOTIDE SEQUENCE [LARGE SCALE GENOMIC DNA]</scope>
    <source>
        <strain evidence="5">DSM 25145</strain>
    </source>
</reference>
<keyword evidence="5" id="KW-1185">Reference proteome</keyword>
<dbReference type="Gene3D" id="3.40.250.10">
    <property type="entry name" value="Rhodanese-like domain"/>
    <property type="match status" value="1"/>
</dbReference>